<organism evidence="1 2">
    <name type="scientific">Iris pallida</name>
    <name type="common">Sweet iris</name>
    <dbReference type="NCBI Taxonomy" id="29817"/>
    <lineage>
        <taxon>Eukaryota</taxon>
        <taxon>Viridiplantae</taxon>
        <taxon>Streptophyta</taxon>
        <taxon>Embryophyta</taxon>
        <taxon>Tracheophyta</taxon>
        <taxon>Spermatophyta</taxon>
        <taxon>Magnoliopsida</taxon>
        <taxon>Liliopsida</taxon>
        <taxon>Asparagales</taxon>
        <taxon>Iridaceae</taxon>
        <taxon>Iridoideae</taxon>
        <taxon>Irideae</taxon>
        <taxon>Iris</taxon>
    </lineage>
</organism>
<reference evidence="1" key="1">
    <citation type="journal article" date="2023" name="GigaByte">
        <title>Genome assembly of the bearded iris, Iris pallida Lam.</title>
        <authorList>
            <person name="Bruccoleri R.E."/>
            <person name="Oakeley E.J."/>
            <person name="Faust A.M.E."/>
            <person name="Altorfer M."/>
            <person name="Dessus-Babus S."/>
            <person name="Burckhardt D."/>
            <person name="Oertli M."/>
            <person name="Naumann U."/>
            <person name="Petersen F."/>
            <person name="Wong J."/>
        </authorList>
    </citation>
    <scope>NUCLEOTIDE SEQUENCE</scope>
    <source>
        <strain evidence="1">GSM-AAB239-AS_SAM_17_03QT</strain>
    </source>
</reference>
<evidence type="ECO:0000313" key="1">
    <source>
        <dbReference type="EMBL" id="KAJ6833307.1"/>
    </source>
</evidence>
<name>A0AAX6GYB4_IRIPA</name>
<protein>
    <submittedName>
        <fullName evidence="1">Uncharacterized protein</fullName>
    </submittedName>
</protein>
<sequence>MMRNDFLNLNCSVFDDQIVSDSCFFGSWIDCNGFFLIISPILESIQFEPNSYCCLLFVHTICSMECLCGDCYQIWDSEESYRTQGRIN</sequence>
<proteinExistence type="predicted"/>
<gene>
    <name evidence="1" type="ORF">M6B38_340490</name>
</gene>
<dbReference type="Proteomes" id="UP001140949">
    <property type="component" value="Unassembled WGS sequence"/>
</dbReference>
<reference evidence="1" key="2">
    <citation type="submission" date="2023-04" db="EMBL/GenBank/DDBJ databases">
        <authorList>
            <person name="Bruccoleri R.E."/>
            <person name="Oakeley E.J."/>
            <person name="Faust A.-M."/>
            <person name="Dessus-Babus S."/>
            <person name="Altorfer M."/>
            <person name="Burckhardt D."/>
            <person name="Oertli M."/>
            <person name="Naumann U."/>
            <person name="Petersen F."/>
            <person name="Wong J."/>
        </authorList>
    </citation>
    <scope>NUCLEOTIDE SEQUENCE</scope>
    <source>
        <strain evidence="1">GSM-AAB239-AS_SAM_17_03QT</strain>
        <tissue evidence="1">Leaf</tissue>
    </source>
</reference>
<comment type="caution">
    <text evidence="1">The sequence shown here is derived from an EMBL/GenBank/DDBJ whole genome shotgun (WGS) entry which is preliminary data.</text>
</comment>
<evidence type="ECO:0000313" key="2">
    <source>
        <dbReference type="Proteomes" id="UP001140949"/>
    </source>
</evidence>
<dbReference type="AlphaFoldDB" id="A0AAX6GYB4"/>
<dbReference type="EMBL" id="JANAVB010015200">
    <property type="protein sequence ID" value="KAJ6833307.1"/>
    <property type="molecule type" value="Genomic_DNA"/>
</dbReference>
<accession>A0AAX6GYB4</accession>
<keyword evidence="2" id="KW-1185">Reference proteome</keyword>